<organism evidence="2 3">
    <name type="scientific">Microbacterium algihabitans</name>
    <dbReference type="NCBI Taxonomy" id="3075992"/>
    <lineage>
        <taxon>Bacteria</taxon>
        <taxon>Bacillati</taxon>
        <taxon>Actinomycetota</taxon>
        <taxon>Actinomycetes</taxon>
        <taxon>Micrococcales</taxon>
        <taxon>Microbacteriaceae</taxon>
        <taxon>Microbacterium</taxon>
    </lineage>
</organism>
<feature type="compositionally biased region" description="Polar residues" evidence="1">
    <location>
        <begin position="1"/>
        <end position="17"/>
    </location>
</feature>
<sequence>MSDPNNPWLSRPTTPMPDTNVPIAVVPSTFGPVAPQRGVPAPDQADQLPIRDQRVTPAVWWLGAHGGSGESTLAALAPRWSAAAGHAWPRSSTNEPTPVVIVARSNAAGLRAAQNALRQWGAGLTPSNVHGLVVMADAPGRMPRALRDLLTVVGGGGPRTWTVPWVDAWRFDEPTAAPVPREVQRVLDELSALPGIGAASTFN</sequence>
<protein>
    <submittedName>
        <fullName evidence="2">DUF6668 family protein</fullName>
    </submittedName>
</protein>
<dbReference type="EMBL" id="JAWDIU010000008">
    <property type="protein sequence ID" value="MDU0328483.1"/>
    <property type="molecule type" value="Genomic_DNA"/>
</dbReference>
<dbReference type="RefSeq" id="WP_316002078.1">
    <property type="nucleotide sequence ID" value="NZ_JAWDIU010000008.1"/>
</dbReference>
<dbReference type="InterPro" id="IPR046609">
    <property type="entry name" value="DUF6668"/>
</dbReference>
<evidence type="ECO:0000313" key="2">
    <source>
        <dbReference type="EMBL" id="MDU0328483.1"/>
    </source>
</evidence>
<dbReference type="Proteomes" id="UP001256673">
    <property type="component" value="Unassembled WGS sequence"/>
</dbReference>
<feature type="region of interest" description="Disordered" evidence="1">
    <location>
        <begin position="1"/>
        <end position="22"/>
    </location>
</feature>
<evidence type="ECO:0000256" key="1">
    <source>
        <dbReference type="SAM" id="MobiDB-lite"/>
    </source>
</evidence>
<dbReference type="Pfam" id="PF20373">
    <property type="entry name" value="DUF6668"/>
    <property type="match status" value="1"/>
</dbReference>
<reference evidence="2 3" key="1">
    <citation type="submission" date="2023-09" db="EMBL/GenBank/DDBJ databases">
        <title>Microbacterium fusihabitans sp. nov., Microbacterium phycihabitans sp. nov., and Microbacterium cervinum sp. nov., isolated from dried seaweeds of beach.</title>
        <authorList>
            <person name="Lee S.D."/>
        </authorList>
    </citation>
    <scope>NUCLEOTIDE SEQUENCE [LARGE SCALE GENOMIC DNA]</scope>
    <source>
        <strain evidence="2 3">KSW2-21</strain>
    </source>
</reference>
<proteinExistence type="predicted"/>
<keyword evidence="3" id="KW-1185">Reference proteome</keyword>
<name>A0ABU3S018_9MICO</name>
<comment type="caution">
    <text evidence="2">The sequence shown here is derived from an EMBL/GenBank/DDBJ whole genome shotgun (WGS) entry which is preliminary data.</text>
</comment>
<gene>
    <name evidence="2" type="ORF">RWH43_17120</name>
</gene>
<evidence type="ECO:0000313" key="3">
    <source>
        <dbReference type="Proteomes" id="UP001256673"/>
    </source>
</evidence>
<accession>A0ABU3S018</accession>